<evidence type="ECO:0000256" key="3">
    <source>
        <dbReference type="ARBA" id="ARBA00022448"/>
    </source>
</evidence>
<keyword evidence="11 13" id="KW-0968">Cytoplasmic vesicle</keyword>
<dbReference type="PROSITE" id="PS50294">
    <property type="entry name" value="WD_REPEATS_REGION"/>
    <property type="match status" value="4"/>
</dbReference>
<dbReference type="Gene3D" id="2.130.10.10">
    <property type="entry name" value="YVTN repeat-like/Quinoprotein amine dehydrogenase"/>
    <property type="match status" value="1"/>
</dbReference>
<dbReference type="Pfam" id="PF23953">
    <property type="entry name" value="TPR_COPA_B"/>
    <property type="match status" value="1"/>
</dbReference>
<dbReference type="InterPro" id="IPR036322">
    <property type="entry name" value="WD40_repeat_dom_sf"/>
</dbReference>
<dbReference type="GO" id="GO:0000139">
    <property type="term" value="C:Golgi membrane"/>
    <property type="evidence" value="ECO:0007669"/>
    <property type="project" value="UniProtKB-SubCell"/>
</dbReference>
<keyword evidence="18" id="KW-1185">Reference proteome</keyword>
<evidence type="ECO:0000256" key="6">
    <source>
        <dbReference type="ARBA" id="ARBA00022737"/>
    </source>
</evidence>
<evidence type="ECO:0000256" key="10">
    <source>
        <dbReference type="ARBA" id="ARBA00023136"/>
    </source>
</evidence>
<evidence type="ECO:0000256" key="4">
    <source>
        <dbReference type="ARBA" id="ARBA00022490"/>
    </source>
</evidence>
<feature type="domain" description="COPA/B TPR" evidence="16">
    <location>
        <begin position="594"/>
        <end position="774"/>
    </location>
</feature>
<evidence type="ECO:0000313" key="17">
    <source>
        <dbReference type="EMBL" id="RKP07896.1"/>
    </source>
</evidence>
<evidence type="ECO:0000256" key="7">
    <source>
        <dbReference type="ARBA" id="ARBA00022892"/>
    </source>
</evidence>
<feature type="domain" description="COPA/B second beta-propeller" evidence="15">
    <location>
        <begin position="318"/>
        <end position="577"/>
    </location>
</feature>
<feature type="repeat" description="WD" evidence="14">
    <location>
        <begin position="223"/>
        <end position="264"/>
    </location>
</feature>
<evidence type="ECO:0000259" key="16">
    <source>
        <dbReference type="Pfam" id="PF23953"/>
    </source>
</evidence>
<evidence type="ECO:0000256" key="14">
    <source>
        <dbReference type="PROSITE-ProRule" id="PRU00221"/>
    </source>
</evidence>
<evidence type="ECO:0000256" key="13">
    <source>
        <dbReference type="PIRNR" id="PIRNR005567"/>
    </source>
</evidence>
<reference evidence="18" key="1">
    <citation type="journal article" date="2018" name="Nat. Microbiol.">
        <title>Leveraging single-cell genomics to expand the fungal tree of life.</title>
        <authorList>
            <person name="Ahrendt S.R."/>
            <person name="Quandt C.A."/>
            <person name="Ciobanu D."/>
            <person name="Clum A."/>
            <person name="Salamov A."/>
            <person name="Andreopoulos B."/>
            <person name="Cheng J.F."/>
            <person name="Woyke T."/>
            <person name="Pelin A."/>
            <person name="Henrissat B."/>
            <person name="Reynolds N.K."/>
            <person name="Benny G.L."/>
            <person name="Smith M.E."/>
            <person name="James T.Y."/>
            <person name="Grigoriev I.V."/>
        </authorList>
    </citation>
    <scope>NUCLEOTIDE SEQUENCE [LARGE SCALE GENOMIC DNA]</scope>
    <source>
        <strain evidence="18">RSA 1356</strain>
    </source>
</reference>
<comment type="subunit">
    <text evidence="13">Oligomeric complex that consists of at least the alpha, beta, beta', gamma, delta, epsilon and zeta subunits.</text>
</comment>
<accession>A0A4P9XPH8</accession>
<dbReference type="Pfam" id="PF00400">
    <property type="entry name" value="WD40"/>
    <property type="match status" value="6"/>
</dbReference>
<evidence type="ECO:0000256" key="1">
    <source>
        <dbReference type="ARBA" id="ARBA00004347"/>
    </source>
</evidence>
<dbReference type="CDD" id="cd00200">
    <property type="entry name" value="WD40"/>
    <property type="match status" value="1"/>
</dbReference>
<dbReference type="OrthoDB" id="10261470at2759"/>
<dbReference type="InterPro" id="IPR056176">
    <property type="entry name" value="TPR_COPA_B"/>
</dbReference>
<keyword evidence="8 13" id="KW-0653">Protein transport</keyword>
<dbReference type="PANTHER" id="PTHR19876:SF2">
    <property type="entry name" value="COATOMER SUBUNIT BETA"/>
    <property type="match status" value="1"/>
</dbReference>
<dbReference type="PIRSF" id="PIRSF005567">
    <property type="entry name" value="Coatomer_beta'_subunit"/>
    <property type="match status" value="1"/>
</dbReference>
<keyword evidence="10 13" id="KW-0472">Membrane</keyword>
<dbReference type="EMBL" id="KZ992660">
    <property type="protein sequence ID" value="RKP07896.1"/>
    <property type="molecule type" value="Genomic_DNA"/>
</dbReference>
<dbReference type="Proteomes" id="UP000271241">
    <property type="component" value="Unassembled WGS sequence"/>
</dbReference>
<keyword evidence="9 13" id="KW-0333">Golgi apparatus</keyword>
<evidence type="ECO:0000256" key="8">
    <source>
        <dbReference type="ARBA" id="ARBA00022927"/>
    </source>
</evidence>
<dbReference type="InterPro" id="IPR020472">
    <property type="entry name" value="WD40_PAC1"/>
</dbReference>
<dbReference type="CDD" id="cd22947">
    <property type="entry name" value="Coatomer_WDAD_beta-like"/>
    <property type="match status" value="1"/>
</dbReference>
<dbReference type="PRINTS" id="PR00320">
    <property type="entry name" value="GPROTEINBRPT"/>
</dbReference>
<dbReference type="GO" id="GO:0005198">
    <property type="term" value="F:structural molecule activity"/>
    <property type="evidence" value="ECO:0007669"/>
    <property type="project" value="UniProtKB-UniRule"/>
</dbReference>
<dbReference type="SUPFAM" id="SSF50978">
    <property type="entry name" value="WD40 repeat-like"/>
    <property type="match status" value="2"/>
</dbReference>
<evidence type="ECO:0000256" key="5">
    <source>
        <dbReference type="ARBA" id="ARBA00022574"/>
    </source>
</evidence>
<dbReference type="GO" id="GO:0006888">
    <property type="term" value="P:endoplasmic reticulum to Golgi vesicle-mediated transport"/>
    <property type="evidence" value="ECO:0007669"/>
    <property type="project" value="TreeGrafter"/>
</dbReference>
<evidence type="ECO:0000256" key="11">
    <source>
        <dbReference type="ARBA" id="ARBA00023329"/>
    </source>
</evidence>
<keyword evidence="4 13" id="KW-0963">Cytoplasm</keyword>
<dbReference type="SMART" id="SM00320">
    <property type="entry name" value="WD40"/>
    <property type="match status" value="6"/>
</dbReference>
<gene>
    <name evidence="17" type="ORF">THASP1DRAFT_34802</name>
</gene>
<dbReference type="PROSITE" id="PS50082">
    <property type="entry name" value="WD_REPEATS_2"/>
    <property type="match status" value="5"/>
</dbReference>
<dbReference type="PANTHER" id="PTHR19876">
    <property type="entry name" value="COATOMER"/>
    <property type="match status" value="1"/>
</dbReference>
<feature type="repeat" description="WD" evidence="14">
    <location>
        <begin position="93"/>
        <end position="125"/>
    </location>
</feature>
<comment type="function">
    <text evidence="12 13">The coatomer is a cytosolic protein complex that binds to dilysine motifs and reversibly associates with Golgi non-clathrin-coated vesicles, which further mediate biosynthetic protein transport from the ER, via the Golgi up to the trans Golgi network. Coatomer complex is required for budding from Golgi membranes, and is essential for the retrograde Golgi-to-ER transport of dilysine-tagged proteins.</text>
</comment>
<keyword evidence="6" id="KW-0677">Repeat</keyword>
<comment type="subcellular location">
    <subcellularLocation>
        <location evidence="1 13">Cytoplasmic vesicle</location>
        <location evidence="1 13">COPI-coated vesicle membrane</location>
        <topology evidence="1 13">Peripheral membrane protein</topology>
        <orientation evidence="1 13">Cytoplasmic side</orientation>
    </subcellularLocation>
    <subcellularLocation>
        <location evidence="13">Golgi apparatus membrane</location>
        <topology evidence="13">Peripheral membrane protein</topology>
        <orientation evidence="13">Cytoplasmic side</orientation>
    </subcellularLocation>
    <text evidence="13">The coatomer is cytoplasmic or polymerized on the cytoplasmic side of the Golgi, as well as on the vesicles/buds originating from it.</text>
</comment>
<dbReference type="InterPro" id="IPR006692">
    <property type="entry name" value="Beta-prop_COPA/B_2nd"/>
</dbReference>
<evidence type="ECO:0000256" key="2">
    <source>
        <dbReference type="ARBA" id="ARBA00010844"/>
    </source>
</evidence>
<evidence type="ECO:0000259" key="15">
    <source>
        <dbReference type="Pfam" id="PF04053"/>
    </source>
</evidence>
<dbReference type="InterPro" id="IPR050844">
    <property type="entry name" value="Coatomer_complex_subunit"/>
</dbReference>
<evidence type="ECO:0000256" key="9">
    <source>
        <dbReference type="ARBA" id="ARBA00023034"/>
    </source>
</evidence>
<feature type="repeat" description="WD" evidence="14">
    <location>
        <begin position="9"/>
        <end position="50"/>
    </location>
</feature>
<dbReference type="GO" id="GO:0006886">
    <property type="term" value="P:intracellular protein transport"/>
    <property type="evidence" value="ECO:0007669"/>
    <property type="project" value="UniProtKB-UniRule"/>
</dbReference>
<feature type="repeat" description="WD" evidence="14">
    <location>
        <begin position="136"/>
        <end position="178"/>
    </location>
</feature>
<evidence type="ECO:0000256" key="12">
    <source>
        <dbReference type="ARBA" id="ARBA00025536"/>
    </source>
</evidence>
<dbReference type="InterPro" id="IPR016453">
    <property type="entry name" value="COPB2"/>
</dbReference>
<dbReference type="Pfam" id="PF04053">
    <property type="entry name" value="B-prop_COPA_B_2nd"/>
    <property type="match status" value="1"/>
</dbReference>
<keyword evidence="3 13" id="KW-0813">Transport</keyword>
<dbReference type="GO" id="GO:0030126">
    <property type="term" value="C:COPI vesicle coat"/>
    <property type="evidence" value="ECO:0007669"/>
    <property type="project" value="TreeGrafter"/>
</dbReference>
<dbReference type="InterPro" id="IPR015943">
    <property type="entry name" value="WD40/YVTN_repeat-like_dom_sf"/>
</dbReference>
<keyword evidence="7 13" id="KW-0931">ER-Golgi transport</keyword>
<dbReference type="AlphaFoldDB" id="A0A4P9XPH8"/>
<organism evidence="17 18">
    <name type="scientific">Thamnocephalis sphaerospora</name>
    <dbReference type="NCBI Taxonomy" id="78915"/>
    <lineage>
        <taxon>Eukaryota</taxon>
        <taxon>Fungi</taxon>
        <taxon>Fungi incertae sedis</taxon>
        <taxon>Zoopagomycota</taxon>
        <taxon>Zoopagomycotina</taxon>
        <taxon>Zoopagomycetes</taxon>
        <taxon>Zoopagales</taxon>
        <taxon>Sigmoideomycetaceae</taxon>
        <taxon>Thamnocephalis</taxon>
    </lineage>
</organism>
<sequence>MKLDVKRKLLQRSERVKCVEFHPTEPLLLAALYSGKVNIWNYESQTLVKTIEVCALPVRTARFVPRKNWIVTGSDDMQLRCFNYNTLEKVATVDAHADYIRSIAVHPTQPYIFTGSDDMRIKMWDWEKGWKCVKTFEGHSHYVMKIAINPKDVNTFASASQDRTVKVWSLGSDTPNYTLEGHEKGLNYVDYYHGSEKPYLITAADDKTVKIWDYQNKTCVHTLEGHTQNVAAASFHPYLPIILTASEDGTVRVWHANNYRLENTLNYGLDRAWSMSLTKASNEVAVGFDEGLVVFKLGRDEPSISMDTSGKIIWAKQTDVQTANVKATIDANVKDGERMQLPVKDMGTAEVYPQSLQHSPNGRFVVVCGDGEYIIYTALAWRNKTFGAGLEFVWAQDSNMYAVRESATKIKVYKNFKEITGLFSRIGYAAEGIFGGNLLAVRSSSYINFHDWETGNVVRRIDVAPKRVIWSDSGDLVALACDDSCFILRFDRSAYDSAAEAGEEIPEEGVDDVFEIVHELADSVRSGCWVGDCFIYTNAVNRLSYLVGTESFTIAHFDTNMYLLGYIPRDNRVYIADKDVNVCSYVISLSVIEYQTAILRGDLETAESLLPSVPEDQRSRIARFLESQDLKELALSVSTDDEHRFELALQLDELDIALEIARSVETDAKWRTLGDAALNAWKFSLAEECLLKAKDLSGLLLLYTASGNAAGIEELAKQAAEQGKNNIAFACWLQLGNAQECLDLLVKTERIPEAAIFARTYLPSRVADITKLWREHLETNGKQKLAAAIADPTEEDGAFFPGHQDALAAEELSKKLFGDLFDSTAFPEHEADLERDLIAGTLRSWIVAGLRQC</sequence>
<proteinExistence type="inferred from homology"/>
<feature type="repeat" description="WD" evidence="14">
    <location>
        <begin position="179"/>
        <end position="222"/>
    </location>
</feature>
<dbReference type="InterPro" id="IPR001680">
    <property type="entry name" value="WD40_rpt"/>
</dbReference>
<keyword evidence="5 14" id="KW-0853">WD repeat</keyword>
<evidence type="ECO:0000313" key="18">
    <source>
        <dbReference type="Proteomes" id="UP000271241"/>
    </source>
</evidence>
<dbReference type="Gene3D" id="1.25.40.470">
    <property type="match status" value="1"/>
</dbReference>
<dbReference type="GO" id="GO:0006890">
    <property type="term" value="P:retrograde vesicle-mediated transport, Golgi to endoplasmic reticulum"/>
    <property type="evidence" value="ECO:0007669"/>
    <property type="project" value="TreeGrafter"/>
</dbReference>
<name>A0A4P9XPH8_9FUNG</name>
<dbReference type="FunFam" id="2.130.10.10:FF:000016">
    <property type="entry name" value="Coatomer alpha subunit, putative"/>
    <property type="match status" value="1"/>
</dbReference>
<dbReference type="FunFam" id="1.25.40.470:FF:000001">
    <property type="entry name" value="Coatomer subunit beta"/>
    <property type="match status" value="1"/>
</dbReference>
<dbReference type="GO" id="GO:0006891">
    <property type="term" value="P:intra-Golgi vesicle-mediated transport"/>
    <property type="evidence" value="ECO:0007669"/>
    <property type="project" value="TreeGrafter"/>
</dbReference>
<dbReference type="STRING" id="78915.A0A4P9XPH8"/>
<comment type="similarity">
    <text evidence="2 13">Belongs to the WD repeat COPB2 family.</text>
</comment>
<protein>
    <recommendedName>
        <fullName evidence="13">Coatomer subunit beta'</fullName>
    </recommendedName>
</protein>